<organism evidence="6">
    <name type="scientific">Notodromas monacha</name>
    <dbReference type="NCBI Taxonomy" id="399045"/>
    <lineage>
        <taxon>Eukaryota</taxon>
        <taxon>Metazoa</taxon>
        <taxon>Ecdysozoa</taxon>
        <taxon>Arthropoda</taxon>
        <taxon>Crustacea</taxon>
        <taxon>Oligostraca</taxon>
        <taxon>Ostracoda</taxon>
        <taxon>Podocopa</taxon>
        <taxon>Podocopida</taxon>
        <taxon>Cypridocopina</taxon>
        <taxon>Cypridoidea</taxon>
        <taxon>Cyprididae</taxon>
        <taxon>Notodromas</taxon>
    </lineage>
</organism>
<evidence type="ECO:0000256" key="1">
    <source>
        <dbReference type="ARBA" id="ARBA00021207"/>
    </source>
</evidence>
<feature type="compositionally biased region" description="Basic and acidic residues" evidence="5">
    <location>
        <begin position="352"/>
        <end position="361"/>
    </location>
</feature>
<reference evidence="6" key="1">
    <citation type="submission" date="2020-11" db="EMBL/GenBank/DDBJ databases">
        <authorList>
            <person name="Tran Van P."/>
        </authorList>
    </citation>
    <scope>NUCLEOTIDE SEQUENCE</scope>
</reference>
<gene>
    <name evidence="6" type="ORF">NMOB1V02_LOCUS7654</name>
</gene>
<feature type="region of interest" description="Disordered" evidence="5">
    <location>
        <begin position="333"/>
        <end position="452"/>
    </location>
</feature>
<dbReference type="OrthoDB" id="1932312at2759"/>
<feature type="compositionally biased region" description="Polar residues" evidence="5">
    <location>
        <begin position="595"/>
        <end position="607"/>
    </location>
</feature>
<evidence type="ECO:0000256" key="3">
    <source>
        <dbReference type="ARBA" id="ARBA00022737"/>
    </source>
</evidence>
<dbReference type="PROSITE" id="PS50082">
    <property type="entry name" value="WD_REPEATS_2"/>
    <property type="match status" value="1"/>
</dbReference>
<dbReference type="InterPro" id="IPR040324">
    <property type="entry name" value="WDR44/Dgr2"/>
</dbReference>
<dbReference type="Proteomes" id="UP000678499">
    <property type="component" value="Unassembled WGS sequence"/>
</dbReference>
<feature type="compositionally biased region" description="Polar residues" evidence="5">
    <location>
        <begin position="410"/>
        <end position="431"/>
    </location>
</feature>
<feature type="region of interest" description="Disordered" evidence="5">
    <location>
        <begin position="73"/>
        <end position="103"/>
    </location>
</feature>
<dbReference type="Pfam" id="PF00400">
    <property type="entry name" value="WD40"/>
    <property type="match status" value="1"/>
</dbReference>
<dbReference type="PANTHER" id="PTHR14221:SF0">
    <property type="entry name" value="WD REPEAT-CONTAINING PROTEIN 44"/>
    <property type="match status" value="1"/>
</dbReference>
<dbReference type="AlphaFoldDB" id="A0A7R9GGR5"/>
<feature type="compositionally biased region" description="Pro residues" evidence="5">
    <location>
        <begin position="237"/>
        <end position="250"/>
    </location>
</feature>
<feature type="region of interest" description="Disordered" evidence="5">
    <location>
        <begin position="22"/>
        <end position="53"/>
    </location>
</feature>
<evidence type="ECO:0000256" key="5">
    <source>
        <dbReference type="SAM" id="MobiDB-lite"/>
    </source>
</evidence>
<accession>A0A7R9GGR5</accession>
<evidence type="ECO:0000256" key="4">
    <source>
        <dbReference type="PROSITE-ProRule" id="PRU00221"/>
    </source>
</evidence>
<name>A0A7R9GGR5_9CRUS</name>
<dbReference type="InterPro" id="IPR001680">
    <property type="entry name" value="WD40_rpt"/>
</dbReference>
<feature type="compositionally biased region" description="Polar residues" evidence="5">
    <location>
        <begin position="187"/>
        <end position="212"/>
    </location>
</feature>
<protein>
    <recommendedName>
        <fullName evidence="1">WD repeat-containing protein 44</fullName>
    </recommendedName>
</protein>
<sequence length="1166" mass="125816">MSTSDSESEVFYDAVDFASGDTLPRRSMLQNPSVNSVGEAVKPSVTSQPVLEKSELFRQRRNELKKLRQALMESEFEDDSAPAVSMGETSSLSSASSSQGAACGPQRVPFRIIEDDSISRRTTASLGFLSRGNPVPLVGSTRQLSNSIGSLSAPKPYWHHSSPDGAIFKIPQPMTARGQEPDLVACSKSSGVPVTSDSESNVVEGTSVSCDSPDNGEFVIKSHEIRLPSGSSNGSVPEPPDYLPPPPIPPPRKKRGRKVAASVTSEASVASCSSISTPPTAALGLTSFSTPTNVFSPPGLPRAITPDKSANAEVSLDLAEAVKGLSLVQPFDDEAARGGGKAASFPPHRQARKYDSGENSKENTLNKNTMSGSDTLSSVHSEGGISKYYSFSDSTSSSSKRASLKSQKSACKSTSGSKDSGSHNNSKSSTLDSKRSTMEQVQNGSLDRRRKSSNLQGLADYSLHNCVGHKVNVSVSDGDEESALMKLGGITFPFLRTPASASKNSLDRESDIIKQVNSLARTRTPSGRLLSDEEILRQVTVLDLDSKERVPLSEADEKIPTAINPLSLHIMRLTSEYVSPAESKEKDSDEESIFTHKSLTSESGETSTVKRKTQQLKRFLGKTAEKAVHKAKGLAYNVAGSAKSHKGTSSALSVASGSGACSVSGGAAPMSVYGVGSCSGLESEMPESEYVDETVGQSRLGEIMKMKAASKHKGPYDFDNLKYVQCLKSDDSSALGSIAGPMIWAAKFSPCGRLLATASKEFITIWVLSSAYAFFADMRTKYNAKTSPTPSQENLHDEMRGEGGTQASGRASADANVPFCPTSFCTYAAHTAVVLDLTWSKECLGEQLLPSFMFDGSNCATVAYFKDGMLVLLPACGGRHFHLFSSKAKCESENFGIPCQDDRYFLSGSLDGKLRLWNIPDKKVALWAEVEGPTKLITAANFCQNGKFAAVGTYDGRVIFYNTDQFRYHTQIHIRSSSNSSKKYKSSRGPKVTGILPCQGEDKVLVSTTDSRIRLYDLRDLSLSCKYKGKGFVIRHNHIKANVSQDGNYIVTGTDNAQVYFWKTNHDCAKFSSARRDRNIYYESIRAMSSGVTLATFSPNPHIVFMQMERDRLQAEDPSCCPPEPKDVPEGYVVVTAENSGNIRIFLAKKKMKHSSLPTTSWSDAD</sequence>
<dbReference type="SMART" id="SM00320">
    <property type="entry name" value="WD40"/>
    <property type="match status" value="5"/>
</dbReference>
<feature type="compositionally biased region" description="Low complexity" evidence="5">
    <location>
        <begin position="386"/>
        <end position="409"/>
    </location>
</feature>
<dbReference type="SUPFAM" id="SSF50978">
    <property type="entry name" value="WD40 repeat-like"/>
    <property type="match status" value="1"/>
</dbReference>
<feature type="region of interest" description="Disordered" evidence="5">
    <location>
        <begin position="226"/>
        <end position="262"/>
    </location>
</feature>
<feature type="repeat" description="WD" evidence="4">
    <location>
        <begin position="901"/>
        <end position="919"/>
    </location>
</feature>
<dbReference type="InterPro" id="IPR015943">
    <property type="entry name" value="WD40/YVTN_repeat-like_dom_sf"/>
</dbReference>
<evidence type="ECO:0000256" key="2">
    <source>
        <dbReference type="ARBA" id="ARBA00022574"/>
    </source>
</evidence>
<keyword evidence="3" id="KW-0677">Repeat</keyword>
<keyword evidence="2 4" id="KW-0853">WD repeat</keyword>
<proteinExistence type="predicted"/>
<dbReference type="Gene3D" id="2.130.10.10">
    <property type="entry name" value="YVTN repeat-like/Quinoprotein amine dehydrogenase"/>
    <property type="match status" value="1"/>
</dbReference>
<feature type="region of interest" description="Disordered" evidence="5">
    <location>
        <begin position="785"/>
        <end position="807"/>
    </location>
</feature>
<dbReference type="InterPro" id="IPR036322">
    <property type="entry name" value="WD40_repeat_dom_sf"/>
</dbReference>
<dbReference type="PANTHER" id="PTHR14221">
    <property type="entry name" value="WD REPEAT DOMAIN 44"/>
    <property type="match status" value="1"/>
</dbReference>
<dbReference type="EMBL" id="OA883920">
    <property type="protein sequence ID" value="CAD7279990.1"/>
    <property type="molecule type" value="Genomic_DNA"/>
</dbReference>
<keyword evidence="7" id="KW-1185">Reference proteome</keyword>
<feature type="region of interest" description="Disordered" evidence="5">
    <location>
        <begin position="187"/>
        <end position="214"/>
    </location>
</feature>
<dbReference type="EMBL" id="CAJPEX010001883">
    <property type="protein sequence ID" value="CAG0920142.1"/>
    <property type="molecule type" value="Genomic_DNA"/>
</dbReference>
<evidence type="ECO:0000313" key="6">
    <source>
        <dbReference type="EMBL" id="CAD7279990.1"/>
    </source>
</evidence>
<feature type="region of interest" description="Disordered" evidence="5">
    <location>
        <begin position="580"/>
        <end position="610"/>
    </location>
</feature>
<feature type="compositionally biased region" description="Polar residues" evidence="5">
    <location>
        <begin position="362"/>
        <end position="380"/>
    </location>
</feature>
<evidence type="ECO:0000313" key="7">
    <source>
        <dbReference type="Proteomes" id="UP000678499"/>
    </source>
</evidence>